<keyword evidence="3" id="KW-0285">Flavoprotein</keyword>
<keyword evidence="4" id="KW-0274">FAD</keyword>
<dbReference type="InterPro" id="IPR036188">
    <property type="entry name" value="FAD/NAD-bd_sf"/>
</dbReference>
<evidence type="ECO:0000256" key="6">
    <source>
        <dbReference type="ARBA" id="ARBA00023002"/>
    </source>
</evidence>
<evidence type="ECO:0000256" key="4">
    <source>
        <dbReference type="ARBA" id="ARBA00022827"/>
    </source>
</evidence>
<sequence>MAADTATAVSAQIGATEAPAAPAAPNVREKYNAEREKRIREDGEKQFIFLAEAQSDRIRKLLEDPWVEPGTPMNIPVSDGGHTKFLIVGTGYGGIMYAVKLIQAGFNVDDIVFVDPAGGFGGTWYWNRYPGLMCDVESYIYMPFLEEMGYMPKRKYAGGEELRTYIESICRKYDLYKRAMFQSAVKRMVWNEETNEWSLDIALKPKGGEVSSLKLRSDYVFIATGVLHNSKLPDLPGVDTFKGDVFHTSRWRYDITGGTSADPQLTALKGKKVGIVGTGATAVQVVPELAKWADQLMIFQRTPSAVDVRDNRDTDPIEWKTKIATKPGWQRERNDNFNAFMNNHAQKPEVNMVDDGWTRAPAYSALIGGPYEDFTADKMQSHVDMLYDIDNPRQDRVRKRAEEIVQDKQTAESLQAWYPTWCKRPCFHDDYLKTFNLPNVKLIDTKGKGLDGVKPEGIVFDGKLYDLDVLVWSTGFQATGSPAASAYIDVTGRHGKSFEHEFKNNYSTLHGVCTRDFPNLFWPGARQSGVTANFSFMLDISTGLVAYMIAEAARRVGPGHKAIIEPTAEAQEAWTQRCMARGAMFAAIGGCTPSYLNGEAAGTRMTSEEMMKAARGSVWGHGITSYIEYLDAWKASGKMEGIEVTSA</sequence>
<protein>
    <submittedName>
        <fullName evidence="9">Flavin-binding monooxygenase-like family protein</fullName>
    </submittedName>
</protein>
<reference evidence="9" key="2">
    <citation type="submission" date="2020-04" db="EMBL/GenBank/DDBJ databases">
        <authorList>
            <consortium name="NCBI Genome Project"/>
        </authorList>
    </citation>
    <scope>NUCLEOTIDE SEQUENCE</scope>
    <source>
        <strain evidence="9">CBS 342.82</strain>
    </source>
</reference>
<proteinExistence type="inferred from homology"/>
<dbReference type="InterPro" id="IPR050775">
    <property type="entry name" value="FAD-binding_Monooxygenases"/>
</dbReference>
<keyword evidence="5" id="KW-0521">NADP</keyword>
<dbReference type="GeneID" id="54357002"/>
<dbReference type="Proteomes" id="UP000504637">
    <property type="component" value="Unplaced"/>
</dbReference>
<evidence type="ECO:0000313" key="9">
    <source>
        <dbReference type="RefSeq" id="XP_033462115.1"/>
    </source>
</evidence>
<dbReference type="SUPFAM" id="SSF51905">
    <property type="entry name" value="FAD/NAD(P)-binding domain"/>
    <property type="match status" value="3"/>
</dbReference>
<dbReference type="AlphaFoldDB" id="A0A6J3MBS9"/>
<dbReference type="OrthoDB" id="66881at2759"/>
<dbReference type="Gene3D" id="3.50.50.60">
    <property type="entry name" value="FAD/NAD(P)-binding domain"/>
    <property type="match status" value="2"/>
</dbReference>
<evidence type="ECO:0000313" key="8">
    <source>
        <dbReference type="Proteomes" id="UP000504637"/>
    </source>
</evidence>
<comment type="cofactor">
    <cofactor evidence="1">
        <name>FAD</name>
        <dbReference type="ChEBI" id="CHEBI:57692"/>
    </cofactor>
</comment>
<reference evidence="9" key="3">
    <citation type="submission" date="2025-08" db="UniProtKB">
        <authorList>
            <consortium name="RefSeq"/>
        </authorList>
    </citation>
    <scope>IDENTIFICATION</scope>
    <source>
        <strain evidence="9">CBS 342.82</strain>
    </source>
</reference>
<evidence type="ECO:0000256" key="1">
    <source>
        <dbReference type="ARBA" id="ARBA00001974"/>
    </source>
</evidence>
<name>A0A6J3MBS9_9PEZI</name>
<reference evidence="9" key="1">
    <citation type="submission" date="2020-01" db="EMBL/GenBank/DDBJ databases">
        <authorList>
            <consortium name="DOE Joint Genome Institute"/>
            <person name="Haridas S."/>
            <person name="Albert R."/>
            <person name="Binder M."/>
            <person name="Bloem J."/>
            <person name="Labutti K."/>
            <person name="Salamov A."/>
            <person name="Andreopoulos B."/>
            <person name="Baker S.E."/>
            <person name="Barry K."/>
            <person name="Bills G."/>
            <person name="Bluhm B.H."/>
            <person name="Cannon C."/>
            <person name="Castanera R."/>
            <person name="Culley D.E."/>
            <person name="Daum C."/>
            <person name="Ezra D."/>
            <person name="Gonzalez J.B."/>
            <person name="Henrissat B."/>
            <person name="Kuo A."/>
            <person name="Liang C."/>
            <person name="Lipzen A."/>
            <person name="Lutzoni F."/>
            <person name="Magnuson J."/>
            <person name="Mondo S."/>
            <person name="Nolan M."/>
            <person name="Ohm R."/>
            <person name="Pangilinan J."/>
            <person name="Park H.-J."/>
            <person name="Ramirez L."/>
            <person name="Alfaro M."/>
            <person name="Sun H."/>
            <person name="Tritt A."/>
            <person name="Yoshinaga Y."/>
            <person name="Zwiers L.-H."/>
            <person name="Turgeon B.G."/>
            <person name="Goodwin S.B."/>
            <person name="Spatafora J.W."/>
            <person name="Crous P.W."/>
            <person name="Grigoriev I.V."/>
        </authorList>
    </citation>
    <scope>NUCLEOTIDE SEQUENCE</scope>
    <source>
        <strain evidence="9">CBS 342.82</strain>
    </source>
</reference>
<dbReference type="GO" id="GO:0050660">
    <property type="term" value="F:flavin adenine dinucleotide binding"/>
    <property type="evidence" value="ECO:0007669"/>
    <property type="project" value="InterPro"/>
</dbReference>
<dbReference type="PANTHER" id="PTHR43098">
    <property type="entry name" value="L-ORNITHINE N(5)-MONOOXYGENASE-RELATED"/>
    <property type="match status" value="1"/>
</dbReference>
<dbReference type="RefSeq" id="XP_033462115.1">
    <property type="nucleotide sequence ID" value="XM_033599203.1"/>
</dbReference>
<evidence type="ECO:0000256" key="2">
    <source>
        <dbReference type="ARBA" id="ARBA00010139"/>
    </source>
</evidence>
<keyword evidence="6" id="KW-0560">Oxidoreductase</keyword>
<dbReference type="GO" id="GO:0050661">
    <property type="term" value="F:NADP binding"/>
    <property type="evidence" value="ECO:0007669"/>
    <property type="project" value="InterPro"/>
</dbReference>
<feature type="region of interest" description="Disordered" evidence="7">
    <location>
        <begin position="1"/>
        <end position="27"/>
    </location>
</feature>
<keyword evidence="8" id="KW-1185">Reference proteome</keyword>
<dbReference type="InterPro" id="IPR020946">
    <property type="entry name" value="Flavin_mOase-like"/>
</dbReference>
<organism evidence="9">
    <name type="scientific">Dissoconium aciculare CBS 342.82</name>
    <dbReference type="NCBI Taxonomy" id="1314786"/>
    <lineage>
        <taxon>Eukaryota</taxon>
        <taxon>Fungi</taxon>
        <taxon>Dikarya</taxon>
        <taxon>Ascomycota</taxon>
        <taxon>Pezizomycotina</taxon>
        <taxon>Dothideomycetes</taxon>
        <taxon>Dothideomycetidae</taxon>
        <taxon>Mycosphaerellales</taxon>
        <taxon>Dissoconiaceae</taxon>
        <taxon>Dissoconium</taxon>
    </lineage>
</organism>
<evidence type="ECO:0000256" key="5">
    <source>
        <dbReference type="ARBA" id="ARBA00022857"/>
    </source>
</evidence>
<comment type="similarity">
    <text evidence="2">Belongs to the FAD-binding monooxygenase family.</text>
</comment>
<gene>
    <name evidence="9" type="ORF">K489DRAFT_148484</name>
</gene>
<dbReference type="PANTHER" id="PTHR43098:SF2">
    <property type="entry name" value="FAD-BINDING MONOOXYGENASE AUSB-RELATED"/>
    <property type="match status" value="1"/>
</dbReference>
<accession>A0A6J3MBS9</accession>
<dbReference type="Pfam" id="PF00743">
    <property type="entry name" value="FMO-like"/>
    <property type="match status" value="1"/>
</dbReference>
<dbReference type="GO" id="GO:0004499">
    <property type="term" value="F:N,N-dimethylaniline monooxygenase activity"/>
    <property type="evidence" value="ECO:0007669"/>
    <property type="project" value="InterPro"/>
</dbReference>
<evidence type="ECO:0000256" key="3">
    <source>
        <dbReference type="ARBA" id="ARBA00022630"/>
    </source>
</evidence>
<evidence type="ECO:0000256" key="7">
    <source>
        <dbReference type="SAM" id="MobiDB-lite"/>
    </source>
</evidence>